<accession>A0AAD5V961</accession>
<name>A0AAD5V961_9APHY</name>
<gene>
    <name evidence="1" type="ORF">NLI96_g2210</name>
</gene>
<comment type="caution">
    <text evidence="1">The sequence shown here is derived from an EMBL/GenBank/DDBJ whole genome shotgun (WGS) entry which is preliminary data.</text>
</comment>
<dbReference type="EMBL" id="JANAWD010000048">
    <property type="protein sequence ID" value="KAJ3489297.1"/>
    <property type="molecule type" value="Genomic_DNA"/>
</dbReference>
<dbReference type="InterPro" id="IPR011009">
    <property type="entry name" value="Kinase-like_dom_sf"/>
</dbReference>
<evidence type="ECO:0000313" key="1">
    <source>
        <dbReference type="EMBL" id="KAJ3489297.1"/>
    </source>
</evidence>
<keyword evidence="2" id="KW-1185">Reference proteome</keyword>
<organism evidence="1 2">
    <name type="scientific">Meripilus lineatus</name>
    <dbReference type="NCBI Taxonomy" id="2056292"/>
    <lineage>
        <taxon>Eukaryota</taxon>
        <taxon>Fungi</taxon>
        <taxon>Dikarya</taxon>
        <taxon>Basidiomycota</taxon>
        <taxon>Agaricomycotina</taxon>
        <taxon>Agaricomycetes</taxon>
        <taxon>Polyporales</taxon>
        <taxon>Meripilaceae</taxon>
        <taxon>Meripilus</taxon>
    </lineage>
</organism>
<sequence length="363" mass="42389">MEPPRKIDLYSIFADASPEILELLRESEEWLEARPPESNLMEGEEFWRDHQVWLQEQGYMLRPRYHPDWVPSVLSRGENDLQYPEDAHYPVRMNVLDARKIATGQAVMLKKILKSVHRNEVDIHKYLTTGGLASHPHNHCAPLHDVLQSPFDQDVVFLVLPLYRAFNDPRFQTVGEIVEFFRQIFEIHAPMSRSSSVGDLIFTLRQSPHRNSLGIMWDTAFSDVPAKHYTRTQTPVKYYFIDFGISCRFDPDDPEPRAIPIRAGDKTAPELSSTPVYRGLDFVDPLVKDMVDVEPKKRPNMDNVVERFEKIRHLLPWWKLRARLRTAAEDGKPWLSFRLDVYHFFNTTVRDILMFHSAVPISK</sequence>
<dbReference type="AlphaFoldDB" id="A0AAD5V961"/>
<reference evidence="1" key="1">
    <citation type="submission" date="2022-07" db="EMBL/GenBank/DDBJ databases">
        <title>Genome Sequence of Physisporinus lineatus.</title>
        <authorList>
            <person name="Buettner E."/>
        </authorList>
    </citation>
    <scope>NUCLEOTIDE SEQUENCE</scope>
    <source>
        <strain evidence="1">VT162</strain>
    </source>
</reference>
<proteinExistence type="predicted"/>
<evidence type="ECO:0000313" key="2">
    <source>
        <dbReference type="Proteomes" id="UP001212997"/>
    </source>
</evidence>
<dbReference type="Proteomes" id="UP001212997">
    <property type="component" value="Unassembled WGS sequence"/>
</dbReference>
<dbReference type="SUPFAM" id="SSF56112">
    <property type="entry name" value="Protein kinase-like (PK-like)"/>
    <property type="match status" value="1"/>
</dbReference>
<protein>
    <submittedName>
        <fullName evidence="1">Uncharacterized protein</fullName>
    </submittedName>
</protein>